<evidence type="ECO:0000313" key="3">
    <source>
        <dbReference type="Proteomes" id="UP000193944"/>
    </source>
</evidence>
<name>A0A1Y1X416_9FUNG</name>
<reference evidence="2 3" key="1">
    <citation type="submission" date="2016-08" db="EMBL/GenBank/DDBJ databases">
        <title>A Parts List for Fungal Cellulosomes Revealed by Comparative Genomics.</title>
        <authorList>
            <consortium name="DOE Joint Genome Institute"/>
            <person name="Haitjema C.H."/>
            <person name="Gilmore S.P."/>
            <person name="Henske J.K."/>
            <person name="Solomon K.V."/>
            <person name="De Groot R."/>
            <person name="Kuo A."/>
            <person name="Mondo S.J."/>
            <person name="Salamov A.A."/>
            <person name="Labutti K."/>
            <person name="Zhao Z."/>
            <person name="Chiniquy J."/>
            <person name="Barry K."/>
            <person name="Brewer H.M."/>
            <person name="Purvine S.O."/>
            <person name="Wright A.T."/>
            <person name="Boxma B."/>
            <person name="Van Alen T."/>
            <person name="Hackstein J.H."/>
            <person name="Baker S.E."/>
            <person name="Grigoriev I.V."/>
            <person name="O'Malley M.A."/>
        </authorList>
    </citation>
    <scope>NUCLEOTIDE SEQUENCE [LARGE SCALE GENOMIC DNA]</scope>
    <source>
        <strain evidence="2 3">S4</strain>
    </source>
</reference>
<feature type="transmembrane region" description="Helical" evidence="1">
    <location>
        <begin position="92"/>
        <end position="112"/>
    </location>
</feature>
<gene>
    <name evidence="2" type="ORF">BCR32DRAFT_245557</name>
</gene>
<protein>
    <submittedName>
        <fullName evidence="2">Uncharacterized protein</fullName>
    </submittedName>
</protein>
<dbReference type="EMBL" id="MCFG01000142">
    <property type="protein sequence ID" value="ORX80551.1"/>
    <property type="molecule type" value="Genomic_DNA"/>
</dbReference>
<evidence type="ECO:0000256" key="1">
    <source>
        <dbReference type="SAM" id="Phobius"/>
    </source>
</evidence>
<feature type="transmembrane region" description="Helical" evidence="1">
    <location>
        <begin position="121"/>
        <end position="139"/>
    </location>
</feature>
<feature type="transmembrane region" description="Helical" evidence="1">
    <location>
        <begin position="173"/>
        <end position="196"/>
    </location>
</feature>
<evidence type="ECO:0000313" key="2">
    <source>
        <dbReference type="EMBL" id="ORX80551.1"/>
    </source>
</evidence>
<keyword evidence="1" id="KW-1133">Transmembrane helix</keyword>
<organism evidence="2 3">
    <name type="scientific">Anaeromyces robustus</name>
    <dbReference type="NCBI Taxonomy" id="1754192"/>
    <lineage>
        <taxon>Eukaryota</taxon>
        <taxon>Fungi</taxon>
        <taxon>Fungi incertae sedis</taxon>
        <taxon>Chytridiomycota</taxon>
        <taxon>Chytridiomycota incertae sedis</taxon>
        <taxon>Neocallimastigomycetes</taxon>
        <taxon>Neocallimastigales</taxon>
        <taxon>Neocallimastigaceae</taxon>
        <taxon>Anaeromyces</taxon>
    </lineage>
</organism>
<feature type="transmembrane region" description="Helical" evidence="1">
    <location>
        <begin position="9"/>
        <end position="27"/>
    </location>
</feature>
<dbReference type="Proteomes" id="UP000193944">
    <property type="component" value="Unassembled WGS sequence"/>
</dbReference>
<reference evidence="2 3" key="2">
    <citation type="submission" date="2016-08" db="EMBL/GenBank/DDBJ databases">
        <title>Pervasive Adenine N6-methylation of Active Genes in Fungi.</title>
        <authorList>
            <consortium name="DOE Joint Genome Institute"/>
            <person name="Mondo S.J."/>
            <person name="Dannebaum R.O."/>
            <person name="Kuo R.C."/>
            <person name="Labutti K."/>
            <person name="Haridas S."/>
            <person name="Kuo A."/>
            <person name="Salamov A."/>
            <person name="Ahrendt S.R."/>
            <person name="Lipzen A."/>
            <person name="Sullivan W."/>
            <person name="Andreopoulos W.B."/>
            <person name="Clum A."/>
            <person name="Lindquist E."/>
            <person name="Daum C."/>
            <person name="Ramamoorthy G.K."/>
            <person name="Gryganskyi A."/>
            <person name="Culley D."/>
            <person name="Magnuson J.K."/>
            <person name="James T.Y."/>
            <person name="O'Malley M.A."/>
            <person name="Stajich J.E."/>
            <person name="Spatafora J.W."/>
            <person name="Visel A."/>
            <person name="Grigoriev I.V."/>
        </authorList>
    </citation>
    <scope>NUCLEOTIDE SEQUENCE [LARGE SCALE GENOMIC DNA]</scope>
    <source>
        <strain evidence="2 3">S4</strain>
    </source>
</reference>
<sequence length="228" mass="26407">MKSKTSSQSFLRAIIVIFVVEVLVLIYRSFTYLSKYRCYNFSLYLQDDQPTNIFDTYRNMTKKSYSALRKIKHDFPTYSDSAGIGFFFDQSISIGEAIICIFLLSCFVYFCYNRKGCCSSFFYIIAPIICLCSSIGTIIQNINIVPQEDIDKEILDDYLKNYLNKLYYGKKKKLIICAITVIVSIIVQIVLLIMHIRSNSRNDNNKPDTVKEFVSPTEDNNNDYKVLV</sequence>
<proteinExistence type="predicted"/>
<keyword evidence="3" id="KW-1185">Reference proteome</keyword>
<keyword evidence="1" id="KW-0472">Membrane</keyword>
<keyword evidence="1" id="KW-0812">Transmembrane</keyword>
<dbReference type="STRING" id="1754192.A0A1Y1X416"/>
<comment type="caution">
    <text evidence="2">The sequence shown here is derived from an EMBL/GenBank/DDBJ whole genome shotgun (WGS) entry which is preliminary data.</text>
</comment>
<dbReference type="OrthoDB" id="2179227at2759"/>
<dbReference type="AlphaFoldDB" id="A0A1Y1X416"/>
<accession>A0A1Y1X416</accession>